<dbReference type="SUPFAM" id="SSF52540">
    <property type="entry name" value="P-loop containing nucleoside triphosphate hydrolases"/>
    <property type="match status" value="1"/>
</dbReference>
<proteinExistence type="inferred from homology"/>
<dbReference type="SUPFAM" id="SSF48334">
    <property type="entry name" value="DNA repair protein MutS, domain III"/>
    <property type="match status" value="1"/>
</dbReference>
<dbReference type="FunFam" id="3.40.50.300:FF:000870">
    <property type="entry name" value="MutS protein homolog 4"/>
    <property type="match status" value="1"/>
</dbReference>
<comment type="function">
    <text evidence="8">This protein is involved in the repair of mismatches in DNA. It is possible that it carries out the mismatch recognition step. This protein has a weak ATPase activity.</text>
</comment>
<dbReference type="InterPro" id="IPR000432">
    <property type="entry name" value="DNA_mismatch_repair_MutS_C"/>
</dbReference>
<dbReference type="Gene3D" id="3.40.50.300">
    <property type="entry name" value="P-loop containing nucleotide triphosphate hydrolases"/>
    <property type="match status" value="1"/>
</dbReference>
<dbReference type="Gene3D" id="1.10.1420.10">
    <property type="match status" value="2"/>
</dbReference>
<evidence type="ECO:0000256" key="7">
    <source>
        <dbReference type="ARBA" id="ARBA00023204"/>
    </source>
</evidence>
<evidence type="ECO:0000256" key="6">
    <source>
        <dbReference type="ARBA" id="ARBA00023125"/>
    </source>
</evidence>
<dbReference type="SMART" id="SM00534">
    <property type="entry name" value="MUTSac"/>
    <property type="match status" value="1"/>
</dbReference>
<dbReference type="SUPFAM" id="SSF55271">
    <property type="entry name" value="DNA repair protein MutS, domain I"/>
    <property type="match status" value="1"/>
</dbReference>
<keyword evidence="3 10" id="KW-0547">Nucleotide-binding</keyword>
<dbReference type="Pfam" id="PF00488">
    <property type="entry name" value="MutS_V"/>
    <property type="match status" value="1"/>
</dbReference>
<accession>A0A5C0UCU2</accession>
<gene>
    <name evidence="12" type="primary">mutS</name>
    <name evidence="12" type="ORF">FZC35_00040</name>
</gene>
<dbReference type="InterPro" id="IPR005748">
    <property type="entry name" value="DNA_mismatch_repair_MutS"/>
</dbReference>
<keyword evidence="4 10" id="KW-0227">DNA damage</keyword>
<dbReference type="InterPro" id="IPR045076">
    <property type="entry name" value="MutS"/>
</dbReference>
<keyword evidence="7 10" id="KW-0234">DNA repair</keyword>
<feature type="domain" description="DNA mismatch repair proteins mutS family" evidence="11">
    <location>
        <begin position="687"/>
        <end position="703"/>
    </location>
</feature>
<dbReference type="NCBIfam" id="TIGR01070">
    <property type="entry name" value="mutS1"/>
    <property type="match status" value="1"/>
</dbReference>
<dbReference type="SUPFAM" id="SSF53150">
    <property type="entry name" value="DNA repair protein MutS, domain II"/>
    <property type="match status" value="1"/>
</dbReference>
<evidence type="ECO:0000259" key="11">
    <source>
        <dbReference type="PROSITE" id="PS00486"/>
    </source>
</evidence>
<keyword evidence="13" id="KW-1185">Reference proteome</keyword>
<evidence type="ECO:0000256" key="9">
    <source>
        <dbReference type="NCBIfam" id="TIGR01070"/>
    </source>
</evidence>
<evidence type="ECO:0000256" key="10">
    <source>
        <dbReference type="RuleBase" id="RU003756"/>
    </source>
</evidence>
<dbReference type="Pfam" id="PF05190">
    <property type="entry name" value="MutS_IV"/>
    <property type="match status" value="1"/>
</dbReference>
<dbReference type="Pfam" id="PF01624">
    <property type="entry name" value="MutS_I"/>
    <property type="match status" value="1"/>
</dbReference>
<dbReference type="EMBL" id="CP043315">
    <property type="protein sequence ID" value="QEK37788.1"/>
    <property type="molecule type" value="Genomic_DNA"/>
</dbReference>
<dbReference type="Pfam" id="PF05188">
    <property type="entry name" value="MutS_II"/>
    <property type="match status" value="1"/>
</dbReference>
<dbReference type="PANTHER" id="PTHR11361">
    <property type="entry name" value="DNA MISMATCH REPAIR PROTEIN MUTS FAMILY MEMBER"/>
    <property type="match status" value="1"/>
</dbReference>
<evidence type="ECO:0000313" key="13">
    <source>
        <dbReference type="Proteomes" id="UP000325155"/>
    </source>
</evidence>
<dbReference type="RefSeq" id="WP_148980635.1">
    <property type="nucleotide sequence ID" value="NZ_CP043315.1"/>
</dbReference>
<organism evidence="12 13">
    <name type="scientific">Candidatus Cytomitobacter indipagum</name>
    <dbReference type="NCBI Taxonomy" id="2601575"/>
    <lineage>
        <taxon>Bacteria</taxon>
        <taxon>Pseudomonadati</taxon>
        <taxon>Pseudomonadota</taxon>
        <taxon>Alphaproteobacteria</taxon>
        <taxon>Holosporales</taxon>
        <taxon>Holosporaceae</taxon>
        <taxon>Candidatus Cytomitobacter</taxon>
    </lineage>
</organism>
<dbReference type="Gene3D" id="3.40.1170.10">
    <property type="entry name" value="DNA repair protein MutS, domain I"/>
    <property type="match status" value="1"/>
</dbReference>
<evidence type="ECO:0000313" key="12">
    <source>
        <dbReference type="EMBL" id="QEK37788.1"/>
    </source>
</evidence>
<evidence type="ECO:0000256" key="8">
    <source>
        <dbReference type="ARBA" id="ARBA00024647"/>
    </source>
</evidence>
<evidence type="ECO:0000256" key="1">
    <source>
        <dbReference type="ARBA" id="ARBA00006271"/>
    </source>
</evidence>
<dbReference type="InterPro" id="IPR017261">
    <property type="entry name" value="DNA_mismatch_repair_MutS/MSH"/>
</dbReference>
<sequence>MHTPLIKQYCELKENYDDCILFFRVGDFYEMFFNDAKKASHNLNITLTSHGKAKIPMCGIPHHSSSSYINQLVRSGHKVALCEEVEDTGIRVDKKAPLKRDVVRVVTAGTVTESSMLDSKSYNFLMCFSPISFGMTSYAIVDLSIGDFFVEEVSAKEIRNVIAKWCPSECLMPKSIAEFNEELMDEISEWKNIISFVDEDEYNLNQSQKDLKAIYQVSHLDGFGQMKDSSTIAAGYLANYLMYTQKTNEIKLKPIAKLNNSYLMHLDKFTRDNLEISKNLQGDSKETLFGILDCTVTSSGARLLKFRLMSPLKSLSLIRRRLDSVEFFVKNNDLIGQIREHLMLCSDLERDIGRVAFRRSCPEDLISIANSLVYAKNIYHLLHKLVLPIDIQKEIQFLTDNDKIIEKILDSMDYNPVSKENGFVRSGYSSKLDEEKAQKELYESQIPNLEKQYKNSHEILSLKIIHNNALGYHIEIANSEKGKVPYNFAKVQSLASISRYMNDTLNEINSRISNLCDSIRVQEAVIFDEIIKFAKQEQVNILRIAKSIAIIDIAVAMAKIAVENNYCKPIMNSGNNFVVKEGRHPVVEKICKNENFTSNDCDLNKKKFMLMTGPNMSGKSTYLRQNAIITVMAHSGCYVPASYVNMGIVEEVFVRVGASDNLSKGMSTFMIEMTETACILNQSTKNSLIVIDEVGRGTSTKEGSAIASAIMENLSKKKARTFFATHYHELVNRSLEDENISCATIKIEKAENKISFLHKVVEGCSKTSYAFDVCKMAGLPQEVIDRAEQIVNDS</sequence>
<dbReference type="Gene3D" id="3.30.420.110">
    <property type="entry name" value="MutS, connector domain"/>
    <property type="match status" value="1"/>
</dbReference>
<dbReference type="InterPro" id="IPR007861">
    <property type="entry name" value="DNA_mismatch_repair_MutS_clamp"/>
</dbReference>
<dbReference type="GO" id="GO:0140664">
    <property type="term" value="F:ATP-dependent DNA damage sensor activity"/>
    <property type="evidence" value="ECO:0007669"/>
    <property type="project" value="InterPro"/>
</dbReference>
<name>A0A5C0UCU2_9PROT</name>
<dbReference type="Proteomes" id="UP000325155">
    <property type="component" value="Chromosome"/>
</dbReference>
<evidence type="ECO:0000256" key="3">
    <source>
        <dbReference type="ARBA" id="ARBA00022741"/>
    </source>
</evidence>
<keyword evidence="6 10" id="KW-0238">DNA-binding</keyword>
<dbReference type="PANTHER" id="PTHR11361:SF34">
    <property type="entry name" value="DNA MISMATCH REPAIR PROTEIN MSH1, MITOCHONDRIAL"/>
    <property type="match status" value="1"/>
</dbReference>
<dbReference type="InterPro" id="IPR027417">
    <property type="entry name" value="P-loop_NTPase"/>
</dbReference>
<dbReference type="PIRSF" id="PIRSF037677">
    <property type="entry name" value="DNA_mis_repair_Msh6"/>
    <property type="match status" value="1"/>
</dbReference>
<keyword evidence="5" id="KW-0067">ATP-binding</keyword>
<dbReference type="InterPro" id="IPR007695">
    <property type="entry name" value="DNA_mismatch_repair_MutS-lik_N"/>
</dbReference>
<dbReference type="OrthoDB" id="9802448at2"/>
<comment type="similarity">
    <text evidence="1 10">Belongs to the DNA mismatch repair MutS family.</text>
</comment>
<dbReference type="InterPro" id="IPR007696">
    <property type="entry name" value="DNA_mismatch_repair_MutS_core"/>
</dbReference>
<dbReference type="GO" id="GO:0030983">
    <property type="term" value="F:mismatched DNA binding"/>
    <property type="evidence" value="ECO:0007669"/>
    <property type="project" value="InterPro"/>
</dbReference>
<dbReference type="PROSITE" id="PS00486">
    <property type="entry name" value="DNA_MISMATCH_REPAIR_2"/>
    <property type="match status" value="1"/>
</dbReference>
<dbReference type="InterPro" id="IPR036187">
    <property type="entry name" value="DNA_mismatch_repair_MutS_sf"/>
</dbReference>
<evidence type="ECO:0000256" key="4">
    <source>
        <dbReference type="ARBA" id="ARBA00022763"/>
    </source>
</evidence>
<dbReference type="KEGG" id="cip:FZC35_00040"/>
<dbReference type="InterPro" id="IPR007860">
    <property type="entry name" value="DNA_mmatch_repair_MutS_con_dom"/>
</dbReference>
<dbReference type="AlphaFoldDB" id="A0A5C0UCU2"/>
<dbReference type="InterPro" id="IPR016151">
    <property type="entry name" value="DNA_mismatch_repair_MutS_N"/>
</dbReference>
<evidence type="ECO:0000256" key="2">
    <source>
        <dbReference type="ARBA" id="ARBA00021982"/>
    </source>
</evidence>
<dbReference type="InterPro" id="IPR036678">
    <property type="entry name" value="MutS_con_dom_sf"/>
</dbReference>
<dbReference type="GO" id="GO:0006298">
    <property type="term" value="P:mismatch repair"/>
    <property type="evidence" value="ECO:0007669"/>
    <property type="project" value="UniProtKB-UniRule"/>
</dbReference>
<protein>
    <recommendedName>
        <fullName evidence="2 9">DNA mismatch repair protein MutS</fullName>
    </recommendedName>
</protein>
<reference evidence="12 13" key="1">
    <citation type="submission" date="2019-08" db="EMBL/GenBank/DDBJ databases">
        <title>Highly reduced genomes of protist endosymbionts show evolutionary convergence.</title>
        <authorList>
            <person name="George E."/>
            <person name="Husnik F."/>
            <person name="Tashyreva D."/>
            <person name="Prokopchuk G."/>
            <person name="Horak A."/>
            <person name="Kwong W.K."/>
            <person name="Lukes J."/>
            <person name="Keeling P.J."/>
        </authorList>
    </citation>
    <scope>NUCLEOTIDE SEQUENCE [LARGE SCALE GENOMIC DNA]</scope>
    <source>
        <strain evidence="12">1605</strain>
    </source>
</reference>
<dbReference type="GO" id="GO:0005524">
    <property type="term" value="F:ATP binding"/>
    <property type="evidence" value="ECO:0007669"/>
    <property type="project" value="UniProtKB-UniRule"/>
</dbReference>
<dbReference type="SMART" id="SM00533">
    <property type="entry name" value="MUTSd"/>
    <property type="match status" value="1"/>
</dbReference>
<dbReference type="Pfam" id="PF05192">
    <property type="entry name" value="MutS_III"/>
    <property type="match status" value="1"/>
</dbReference>
<dbReference type="NCBIfam" id="NF003810">
    <property type="entry name" value="PRK05399.1"/>
    <property type="match status" value="1"/>
</dbReference>
<evidence type="ECO:0000256" key="5">
    <source>
        <dbReference type="ARBA" id="ARBA00022840"/>
    </source>
</evidence>